<dbReference type="InterPro" id="IPR021428">
    <property type="entry name" value="DUF3078"/>
</dbReference>
<dbReference type="Pfam" id="PF11276">
    <property type="entry name" value="DUF3078"/>
    <property type="match status" value="1"/>
</dbReference>
<feature type="signal peptide" evidence="1">
    <location>
        <begin position="1"/>
        <end position="23"/>
    </location>
</feature>
<organism evidence="2 3">
    <name type="scientific">Dyadobacter jiangsuensis</name>
    <dbReference type="NCBI Taxonomy" id="1591085"/>
    <lineage>
        <taxon>Bacteria</taxon>
        <taxon>Pseudomonadati</taxon>
        <taxon>Bacteroidota</taxon>
        <taxon>Cytophagia</taxon>
        <taxon>Cytophagales</taxon>
        <taxon>Spirosomataceae</taxon>
        <taxon>Dyadobacter</taxon>
    </lineage>
</organism>
<keyword evidence="3" id="KW-1185">Reference proteome</keyword>
<feature type="chain" id="PRO_5015134410" description="DUF3078 family protein" evidence="1">
    <location>
        <begin position="24"/>
        <end position="308"/>
    </location>
</feature>
<comment type="caution">
    <text evidence="2">The sequence shown here is derived from an EMBL/GenBank/DDBJ whole genome shotgun (WGS) entry which is preliminary data.</text>
</comment>
<reference evidence="2 3" key="1">
    <citation type="submission" date="2018-03" db="EMBL/GenBank/DDBJ databases">
        <title>Genomic Encyclopedia of Archaeal and Bacterial Type Strains, Phase II (KMG-II): from individual species to whole genera.</title>
        <authorList>
            <person name="Goeker M."/>
        </authorList>
    </citation>
    <scope>NUCLEOTIDE SEQUENCE [LARGE SCALE GENOMIC DNA]</scope>
    <source>
        <strain evidence="2 3">DSM 29057</strain>
    </source>
</reference>
<gene>
    <name evidence="2" type="ORF">CLV60_101432</name>
</gene>
<name>A0A2P8GJC0_9BACT</name>
<keyword evidence="1" id="KW-0732">Signal</keyword>
<sequence>MHTRTVIPVVVFLLIFSLSAAFAQNKAEFANAINAGRLKTAKDTAWHKIEFGANLNQGSFSSNWTGGGVNSVALGVFFNALNEKKKGKNSWRNDFQSQYGIVRNKGQESRKNVDRIFFDTKYNRELSPKWSFFANINFLSQFAAGYEYSAATDTVAFKKKVSGLFSPAYLTEAIGIEYRPAPYFFVDLAPGALRQTIVADRDLYVNTPDQKNYGVPIGKRVRTEAALIQLVANFDKDIAKDVNLKFRYLMFSTFQDPLEIDNRLDAQLTAKINKYVNVNLGAIMVYDKDQSTKIQFAQALSIGFLFAL</sequence>
<evidence type="ECO:0008006" key="4">
    <source>
        <dbReference type="Google" id="ProtNLM"/>
    </source>
</evidence>
<dbReference type="OrthoDB" id="1495718at2"/>
<evidence type="ECO:0000313" key="2">
    <source>
        <dbReference type="EMBL" id="PSL34063.1"/>
    </source>
</evidence>
<dbReference type="EMBL" id="PYAS01000001">
    <property type="protein sequence ID" value="PSL34063.1"/>
    <property type="molecule type" value="Genomic_DNA"/>
</dbReference>
<proteinExistence type="predicted"/>
<dbReference type="RefSeq" id="WP_106593720.1">
    <property type="nucleotide sequence ID" value="NZ_PYAS01000001.1"/>
</dbReference>
<evidence type="ECO:0000256" key="1">
    <source>
        <dbReference type="SAM" id="SignalP"/>
    </source>
</evidence>
<dbReference type="AlphaFoldDB" id="A0A2P8GJC0"/>
<protein>
    <recommendedName>
        <fullName evidence="4">DUF3078 family protein</fullName>
    </recommendedName>
</protein>
<accession>A0A2P8GJC0</accession>
<dbReference type="Proteomes" id="UP000241964">
    <property type="component" value="Unassembled WGS sequence"/>
</dbReference>
<evidence type="ECO:0000313" key="3">
    <source>
        <dbReference type="Proteomes" id="UP000241964"/>
    </source>
</evidence>